<accession>A0AAV8WQ80</accession>
<dbReference type="SUPFAM" id="SSF56112">
    <property type="entry name" value="Protein kinase-like (PK-like)"/>
    <property type="match status" value="1"/>
</dbReference>
<keyword evidence="1" id="KW-0444">Lipid biosynthesis</keyword>
<evidence type="ECO:0000256" key="3">
    <source>
        <dbReference type="ARBA" id="ARBA00038211"/>
    </source>
</evidence>
<dbReference type="Pfam" id="PF01633">
    <property type="entry name" value="Choline_kinase"/>
    <property type="match status" value="1"/>
</dbReference>
<comment type="caution">
    <text evidence="4">The sequence shown here is derived from an EMBL/GenBank/DDBJ whole genome shotgun (WGS) entry which is preliminary data.</text>
</comment>
<evidence type="ECO:0000256" key="1">
    <source>
        <dbReference type="ARBA" id="ARBA00023209"/>
    </source>
</evidence>
<gene>
    <name evidence="4" type="ORF">NQ314_018438</name>
</gene>
<dbReference type="GO" id="GO:0005737">
    <property type="term" value="C:cytoplasm"/>
    <property type="evidence" value="ECO:0007669"/>
    <property type="project" value="TreeGrafter"/>
</dbReference>
<dbReference type="GO" id="GO:0006646">
    <property type="term" value="P:phosphatidylethanolamine biosynthetic process"/>
    <property type="evidence" value="ECO:0007669"/>
    <property type="project" value="TreeGrafter"/>
</dbReference>
<dbReference type="PANTHER" id="PTHR22603">
    <property type="entry name" value="CHOLINE/ETHANOALAMINE KINASE"/>
    <property type="match status" value="1"/>
</dbReference>
<dbReference type="Proteomes" id="UP001162156">
    <property type="component" value="Unassembled WGS sequence"/>
</dbReference>
<evidence type="ECO:0000313" key="4">
    <source>
        <dbReference type="EMBL" id="KAJ8928930.1"/>
    </source>
</evidence>
<dbReference type="PANTHER" id="PTHR22603:SF93">
    <property type="entry name" value="RE24176P"/>
    <property type="match status" value="1"/>
</dbReference>
<dbReference type="InterPro" id="IPR011009">
    <property type="entry name" value="Kinase-like_dom_sf"/>
</dbReference>
<dbReference type="GO" id="GO:0004103">
    <property type="term" value="F:choline kinase activity"/>
    <property type="evidence" value="ECO:0007669"/>
    <property type="project" value="TreeGrafter"/>
</dbReference>
<keyword evidence="1" id="KW-0594">Phospholipid biosynthesis</keyword>
<protein>
    <recommendedName>
        <fullName evidence="6">Ethanolamine kinase</fullName>
    </recommendedName>
</protein>
<name>A0AAV8WQ80_9CUCU</name>
<reference evidence="4" key="1">
    <citation type="journal article" date="2023" name="Insect Mol. Biol.">
        <title>Genome sequencing provides insights into the evolution of gene families encoding plant cell wall-degrading enzymes in longhorned beetles.</title>
        <authorList>
            <person name="Shin N.R."/>
            <person name="Okamura Y."/>
            <person name="Kirsch R."/>
            <person name="Pauchet Y."/>
        </authorList>
    </citation>
    <scope>NUCLEOTIDE SEQUENCE</scope>
    <source>
        <strain evidence="4">RBIC_L_NR</strain>
    </source>
</reference>
<evidence type="ECO:0000313" key="5">
    <source>
        <dbReference type="Proteomes" id="UP001162156"/>
    </source>
</evidence>
<keyword evidence="2" id="KW-1208">Phospholipid metabolism</keyword>
<organism evidence="4 5">
    <name type="scientific">Rhamnusium bicolor</name>
    <dbReference type="NCBI Taxonomy" id="1586634"/>
    <lineage>
        <taxon>Eukaryota</taxon>
        <taxon>Metazoa</taxon>
        <taxon>Ecdysozoa</taxon>
        <taxon>Arthropoda</taxon>
        <taxon>Hexapoda</taxon>
        <taxon>Insecta</taxon>
        <taxon>Pterygota</taxon>
        <taxon>Neoptera</taxon>
        <taxon>Endopterygota</taxon>
        <taxon>Coleoptera</taxon>
        <taxon>Polyphaga</taxon>
        <taxon>Cucujiformia</taxon>
        <taxon>Chrysomeloidea</taxon>
        <taxon>Cerambycidae</taxon>
        <taxon>Lepturinae</taxon>
        <taxon>Rhagiini</taxon>
        <taxon>Rhamnusium</taxon>
    </lineage>
</organism>
<keyword evidence="5" id="KW-1185">Reference proteome</keyword>
<dbReference type="Gene3D" id="3.90.1200.10">
    <property type="match status" value="2"/>
</dbReference>
<comment type="similarity">
    <text evidence="3">Belongs to the choline/ethanolamine kinase family.</text>
</comment>
<proteinExistence type="inferred from homology"/>
<evidence type="ECO:0000256" key="2">
    <source>
        <dbReference type="ARBA" id="ARBA00023264"/>
    </source>
</evidence>
<sequence>MPDFAKALLDTIDLRAETKWLKQRLESENCPVVFCHNDMQEGNILMCQDFDKENNNADPKLSFDIANHFAEWAYDYTEPNHPFYREDWTNYPTDKQRLAFVRAYLDERGSRENPKKVLREVEVFTLASHFFWSLWGVVNAGTSKIPFGYWTTTKNCSKIFVNDMAKIVSHFPQNCTWQNKWKKCESPTKPKTAIDDAFVEADAVS</sequence>
<dbReference type="AlphaFoldDB" id="A0AAV8WQ80"/>
<evidence type="ECO:0008006" key="6">
    <source>
        <dbReference type="Google" id="ProtNLM"/>
    </source>
</evidence>
<dbReference type="GO" id="GO:0004305">
    <property type="term" value="F:ethanolamine kinase activity"/>
    <property type="evidence" value="ECO:0007669"/>
    <property type="project" value="TreeGrafter"/>
</dbReference>
<keyword evidence="1" id="KW-0443">Lipid metabolism</keyword>
<dbReference type="EMBL" id="JANEYF010005196">
    <property type="protein sequence ID" value="KAJ8928930.1"/>
    <property type="molecule type" value="Genomic_DNA"/>
</dbReference>